<evidence type="ECO:0000313" key="2">
    <source>
        <dbReference type="Proteomes" id="UP000662888"/>
    </source>
</evidence>
<keyword evidence="2" id="KW-1185">Reference proteome</keyword>
<reference evidence="1 2" key="1">
    <citation type="submission" date="2020-11" db="EMBL/GenBank/DDBJ databases">
        <authorList>
            <person name="Sun Q."/>
        </authorList>
    </citation>
    <scope>NUCLEOTIDE SEQUENCE [LARGE SCALE GENOMIC DNA]</scope>
    <source>
        <strain evidence="1 2">P8398</strain>
    </source>
</reference>
<dbReference type="RefSeq" id="WP_206087451.1">
    <property type="nucleotide sequence ID" value="NZ_CP065053.1"/>
</dbReference>
<gene>
    <name evidence="1" type="ORF">IV454_19605</name>
</gene>
<name>A0AA49A609_9BURK</name>
<sequence length="172" mass="20220">MNNKNLEIKIIQQSQRRNFNKFLTEEVCESLKKSIIQAIYFPISSDILQKILSMLKIEKLKKETIFENSNESIDEKILLAIRNLPNLQKLLCFFPNYSPTKEHITSQFPILEIQRTSAEDWYRLNVSKRDRMDFFFCIAPDLSCGMVMDIYAGHPYTSGSDAPIYDIYSWNF</sequence>
<dbReference type="EMBL" id="CP065053">
    <property type="protein sequence ID" value="QPI47779.1"/>
    <property type="molecule type" value="Genomic_DNA"/>
</dbReference>
<protein>
    <submittedName>
        <fullName evidence="1">Uncharacterized protein</fullName>
    </submittedName>
</protein>
<organism evidence="1 2">
    <name type="scientific">Massilia antarctica</name>
    <dbReference type="NCBI Taxonomy" id="2765360"/>
    <lineage>
        <taxon>Bacteria</taxon>
        <taxon>Pseudomonadati</taxon>
        <taxon>Pseudomonadota</taxon>
        <taxon>Betaproteobacteria</taxon>
        <taxon>Burkholderiales</taxon>
        <taxon>Oxalobacteraceae</taxon>
        <taxon>Telluria group</taxon>
        <taxon>Massilia</taxon>
    </lineage>
</organism>
<dbReference type="Proteomes" id="UP000662888">
    <property type="component" value="Chromosome"/>
</dbReference>
<proteinExistence type="predicted"/>
<accession>A0AA49A609</accession>
<evidence type="ECO:0000313" key="1">
    <source>
        <dbReference type="EMBL" id="QPI47779.1"/>
    </source>
</evidence>